<organism evidence="1">
    <name type="scientific">Anthurium amnicola</name>
    <dbReference type="NCBI Taxonomy" id="1678845"/>
    <lineage>
        <taxon>Eukaryota</taxon>
        <taxon>Viridiplantae</taxon>
        <taxon>Streptophyta</taxon>
        <taxon>Embryophyta</taxon>
        <taxon>Tracheophyta</taxon>
        <taxon>Spermatophyta</taxon>
        <taxon>Magnoliopsida</taxon>
        <taxon>Liliopsida</taxon>
        <taxon>Araceae</taxon>
        <taxon>Pothoideae</taxon>
        <taxon>Potheae</taxon>
        <taxon>Anthurium</taxon>
    </lineage>
</organism>
<protein>
    <submittedName>
        <fullName evidence="1">Phosphopentomutase</fullName>
    </submittedName>
</protein>
<sequence length="250" mass="28914">MGTAVARRSVSSLAARLLPSSHLFGSSRPTLFNHVYVSAARAISSTPMNFVNIWTLCEKRHSVSMEMPMLLQISRSFEGTPGKAIKVISNWRARAQRKRKERALSTEASCQLPDESEANVDDSEVIRHIKKYNLLKHHYYVSAVLDTDEYLCNNYPVTTIAYRRELGSYEEAFLHNLFMEYLVKHFSPSMVLKDEAHNFHEVFPQVNLFDLSKIAEEYRRRCSAYMHEELPQSPCTLMESVFLSSWMHER</sequence>
<name>A0A1D1YM48_9ARAE</name>
<gene>
    <name evidence="1" type="primary">deoB_5</name>
    <name evidence="1" type="ORF">g.112340</name>
</gene>
<dbReference type="AlphaFoldDB" id="A0A1D1YM48"/>
<feature type="non-terminal residue" evidence="1">
    <location>
        <position position="250"/>
    </location>
</feature>
<accession>A0A1D1YM48</accession>
<proteinExistence type="predicted"/>
<dbReference type="EMBL" id="GDJX01012226">
    <property type="protein sequence ID" value="JAT55710.1"/>
    <property type="molecule type" value="Transcribed_RNA"/>
</dbReference>
<reference evidence="1" key="1">
    <citation type="submission" date="2015-07" db="EMBL/GenBank/DDBJ databases">
        <title>Transcriptome Assembly of Anthurium amnicola.</title>
        <authorList>
            <person name="Suzuki J."/>
        </authorList>
    </citation>
    <scope>NUCLEOTIDE SEQUENCE</scope>
</reference>
<evidence type="ECO:0000313" key="1">
    <source>
        <dbReference type="EMBL" id="JAT55710.1"/>
    </source>
</evidence>